<evidence type="ECO:0000256" key="4">
    <source>
        <dbReference type="PROSITE-ProRule" id="PRU00335"/>
    </source>
</evidence>
<dbReference type="AlphaFoldDB" id="A0A6P2CDC9"/>
<dbReference type="PANTHER" id="PTHR30055:SF148">
    <property type="entry name" value="TETR-FAMILY TRANSCRIPTIONAL REGULATOR"/>
    <property type="match status" value="1"/>
</dbReference>
<feature type="domain" description="HTH tetR-type" evidence="5">
    <location>
        <begin position="6"/>
        <end position="66"/>
    </location>
</feature>
<gene>
    <name evidence="6" type="ORF">DW322_06580</name>
</gene>
<accession>A0A6P2CDC9</accession>
<feature type="DNA-binding region" description="H-T-H motif" evidence="4">
    <location>
        <begin position="29"/>
        <end position="48"/>
    </location>
</feature>
<dbReference type="Gene3D" id="1.10.357.10">
    <property type="entry name" value="Tetracycline Repressor, domain 2"/>
    <property type="match status" value="1"/>
</dbReference>
<evidence type="ECO:0000256" key="2">
    <source>
        <dbReference type="ARBA" id="ARBA00023125"/>
    </source>
</evidence>
<dbReference type="RefSeq" id="WP_010837661.1">
    <property type="nucleotide sequence ID" value="NZ_QRCM01000001.1"/>
</dbReference>
<dbReference type="Proteomes" id="UP000471120">
    <property type="component" value="Unassembled WGS sequence"/>
</dbReference>
<dbReference type="InterPro" id="IPR011075">
    <property type="entry name" value="TetR_C"/>
</dbReference>
<evidence type="ECO:0000313" key="7">
    <source>
        <dbReference type="Proteomes" id="UP000471120"/>
    </source>
</evidence>
<dbReference type="Pfam" id="PF00440">
    <property type="entry name" value="TetR_N"/>
    <property type="match status" value="1"/>
</dbReference>
<keyword evidence="2 4" id="KW-0238">DNA-binding</keyword>
<reference evidence="6 7" key="1">
    <citation type="submission" date="2018-07" db="EMBL/GenBank/DDBJ databases">
        <title>Genome sequence of Rhodococcus rhodnii ATCC 35071 from Rhodnius prolixus.</title>
        <authorList>
            <person name="Patel V."/>
            <person name="Vogel K.J."/>
        </authorList>
    </citation>
    <scope>NUCLEOTIDE SEQUENCE [LARGE SCALE GENOMIC DNA]</scope>
    <source>
        <strain evidence="6 7">ATCC 35071</strain>
    </source>
</reference>
<sequence length="185" mass="20202">MKRQRPRRADEIFDVAVRLLVERGYDAVTVEDIARDAGVDKTTLYRWWSGKDELLSDALRRGDLLALTVPDTGTLRSDLVAMLGQIATLLESPATRTLLASLIGGGRPALAVLANEFVDDRLGAHTEILTRAVDRGEVDSGTTAEELFHPLIGAVWIRVLLRGRSADEDFVSDLVDRALRGVAPG</sequence>
<dbReference type="Pfam" id="PF16859">
    <property type="entry name" value="TetR_C_11"/>
    <property type="match status" value="1"/>
</dbReference>
<dbReference type="InterPro" id="IPR050109">
    <property type="entry name" value="HTH-type_TetR-like_transc_reg"/>
</dbReference>
<dbReference type="GO" id="GO:0000976">
    <property type="term" value="F:transcription cis-regulatory region binding"/>
    <property type="evidence" value="ECO:0007669"/>
    <property type="project" value="TreeGrafter"/>
</dbReference>
<keyword evidence="3" id="KW-0804">Transcription</keyword>
<dbReference type="Gene3D" id="1.10.10.60">
    <property type="entry name" value="Homeodomain-like"/>
    <property type="match status" value="1"/>
</dbReference>
<dbReference type="InterPro" id="IPR001647">
    <property type="entry name" value="HTH_TetR"/>
</dbReference>
<evidence type="ECO:0000259" key="5">
    <source>
        <dbReference type="PROSITE" id="PS50977"/>
    </source>
</evidence>
<dbReference type="InterPro" id="IPR009057">
    <property type="entry name" value="Homeodomain-like_sf"/>
</dbReference>
<dbReference type="GO" id="GO:0003700">
    <property type="term" value="F:DNA-binding transcription factor activity"/>
    <property type="evidence" value="ECO:0007669"/>
    <property type="project" value="TreeGrafter"/>
</dbReference>
<dbReference type="PROSITE" id="PS50977">
    <property type="entry name" value="HTH_TETR_2"/>
    <property type="match status" value="1"/>
</dbReference>
<comment type="caution">
    <text evidence="6">The sequence shown here is derived from an EMBL/GenBank/DDBJ whole genome shotgun (WGS) entry which is preliminary data.</text>
</comment>
<dbReference type="PRINTS" id="PR00455">
    <property type="entry name" value="HTHTETR"/>
</dbReference>
<organism evidence="6 7">
    <name type="scientific">Rhodococcus rhodnii</name>
    <dbReference type="NCBI Taxonomy" id="38312"/>
    <lineage>
        <taxon>Bacteria</taxon>
        <taxon>Bacillati</taxon>
        <taxon>Actinomycetota</taxon>
        <taxon>Actinomycetes</taxon>
        <taxon>Mycobacteriales</taxon>
        <taxon>Nocardiaceae</taxon>
        <taxon>Rhodococcus</taxon>
    </lineage>
</organism>
<dbReference type="EMBL" id="QRCM01000001">
    <property type="protein sequence ID" value="TXG89940.1"/>
    <property type="molecule type" value="Genomic_DNA"/>
</dbReference>
<dbReference type="PANTHER" id="PTHR30055">
    <property type="entry name" value="HTH-TYPE TRANSCRIPTIONAL REGULATOR RUTR"/>
    <property type="match status" value="1"/>
</dbReference>
<dbReference type="InterPro" id="IPR036271">
    <property type="entry name" value="Tet_transcr_reg_TetR-rel_C_sf"/>
</dbReference>
<proteinExistence type="predicted"/>
<dbReference type="SUPFAM" id="SSF46689">
    <property type="entry name" value="Homeodomain-like"/>
    <property type="match status" value="1"/>
</dbReference>
<evidence type="ECO:0000313" key="6">
    <source>
        <dbReference type="EMBL" id="TXG89940.1"/>
    </source>
</evidence>
<evidence type="ECO:0000256" key="3">
    <source>
        <dbReference type="ARBA" id="ARBA00023163"/>
    </source>
</evidence>
<dbReference type="SUPFAM" id="SSF48498">
    <property type="entry name" value="Tetracyclin repressor-like, C-terminal domain"/>
    <property type="match status" value="1"/>
</dbReference>
<evidence type="ECO:0000256" key="1">
    <source>
        <dbReference type="ARBA" id="ARBA00023015"/>
    </source>
</evidence>
<keyword evidence="1" id="KW-0805">Transcription regulation</keyword>
<protein>
    <submittedName>
        <fullName evidence="6">TetR/AcrR family transcriptional regulator</fullName>
    </submittedName>
</protein>
<name>A0A6P2CDC9_9NOCA</name>